<keyword evidence="1" id="KW-0934">Plastid</keyword>
<feature type="non-terminal residue" evidence="1">
    <location>
        <position position="1"/>
    </location>
</feature>
<feature type="non-terminal residue" evidence="1">
    <location>
        <position position="33"/>
    </location>
</feature>
<evidence type="ECO:0000313" key="1">
    <source>
        <dbReference type="EMBL" id="AEU29010.1"/>
    </source>
</evidence>
<reference evidence="1" key="1">
    <citation type="journal article" date="2011" name="Nature">
        <title>Antibiotic resistance is ancient.</title>
        <authorList>
            <person name="D'Costa V.M."/>
            <person name="King C.E."/>
            <person name="Kalan L."/>
            <person name="Morar M."/>
            <person name="Sung W.W."/>
            <person name="Schwarz C."/>
            <person name="Froese D."/>
            <person name="Zazula G."/>
            <person name="Calmels F."/>
            <person name="Debruyne R."/>
            <person name="Golding G.B."/>
            <person name="Poinar H.N."/>
            <person name="Wright G.D."/>
        </authorList>
    </citation>
    <scope>NUCLEOTIDE SEQUENCE</scope>
</reference>
<sequence>TWSSSVKKPGAGSSCRIVLLVHGTTVWTDGLTS</sequence>
<protein>
    <submittedName>
        <fullName evidence="1">Ribulose-1,5-bisphosphate carboxylase/oxygenase large subunit</fullName>
    </submittedName>
</protein>
<geneLocation type="chloroplast" evidence="1"/>
<keyword evidence="1" id="KW-0150">Chloroplast</keyword>
<gene>
    <name evidence="1" type="primary">rbcL</name>
</gene>
<proteinExistence type="predicted"/>
<dbReference type="EMBL" id="JN325032">
    <property type="protein sequence ID" value="AEU29010.1"/>
    <property type="molecule type" value="Genomic_DNA"/>
</dbReference>
<organism evidence="1">
    <name type="scientific">uncultured Streptophyta</name>
    <dbReference type="NCBI Taxonomy" id="260559"/>
    <lineage>
        <taxon>Eukaryota</taxon>
        <taxon>Viridiplantae</taxon>
        <taxon>Streptophyta</taxon>
        <taxon>environmental samples</taxon>
    </lineage>
</organism>
<accession>G9GMC2</accession>
<name>G9GMC2_9VIRI</name>
<dbReference type="AlphaFoldDB" id="G9GMC2"/>